<evidence type="ECO:0000259" key="3">
    <source>
        <dbReference type="PROSITE" id="PS50157"/>
    </source>
</evidence>
<feature type="region of interest" description="Disordered" evidence="2">
    <location>
        <begin position="191"/>
        <end position="214"/>
    </location>
</feature>
<keyword evidence="1" id="KW-0479">Metal-binding</keyword>
<evidence type="ECO:0000256" key="2">
    <source>
        <dbReference type="SAM" id="MobiDB-lite"/>
    </source>
</evidence>
<organism evidence="4 5">
    <name type="scientific">Mytilus galloprovincialis</name>
    <name type="common">Mediterranean mussel</name>
    <dbReference type="NCBI Taxonomy" id="29158"/>
    <lineage>
        <taxon>Eukaryota</taxon>
        <taxon>Metazoa</taxon>
        <taxon>Spiralia</taxon>
        <taxon>Lophotrochozoa</taxon>
        <taxon>Mollusca</taxon>
        <taxon>Bivalvia</taxon>
        <taxon>Autobranchia</taxon>
        <taxon>Pteriomorphia</taxon>
        <taxon>Mytilida</taxon>
        <taxon>Mytiloidea</taxon>
        <taxon>Mytilidae</taxon>
        <taxon>Mytilinae</taxon>
        <taxon>Mytilus</taxon>
    </lineage>
</organism>
<accession>A0A8B6GUH3</accession>
<dbReference type="Proteomes" id="UP000596742">
    <property type="component" value="Unassembled WGS sequence"/>
</dbReference>
<feature type="compositionally biased region" description="Polar residues" evidence="2">
    <location>
        <begin position="191"/>
        <end position="204"/>
    </location>
</feature>
<proteinExistence type="predicted"/>
<dbReference type="PROSITE" id="PS00028">
    <property type="entry name" value="ZINC_FINGER_C2H2_1"/>
    <property type="match status" value="2"/>
</dbReference>
<gene>
    <name evidence="4" type="ORF">MGAL_10B032886</name>
</gene>
<dbReference type="GO" id="GO:0008270">
    <property type="term" value="F:zinc ion binding"/>
    <property type="evidence" value="ECO:0007669"/>
    <property type="project" value="UniProtKB-KW"/>
</dbReference>
<dbReference type="OrthoDB" id="6382392at2759"/>
<evidence type="ECO:0000313" key="5">
    <source>
        <dbReference type="Proteomes" id="UP000596742"/>
    </source>
</evidence>
<reference evidence="4" key="1">
    <citation type="submission" date="2018-11" db="EMBL/GenBank/DDBJ databases">
        <authorList>
            <person name="Alioto T."/>
            <person name="Alioto T."/>
        </authorList>
    </citation>
    <scope>NUCLEOTIDE SEQUENCE</scope>
</reference>
<keyword evidence="1" id="KW-0862">Zinc</keyword>
<feature type="compositionally biased region" description="Basic residues" evidence="2">
    <location>
        <begin position="295"/>
        <end position="308"/>
    </location>
</feature>
<feature type="region of interest" description="Disordered" evidence="2">
    <location>
        <begin position="360"/>
        <end position="384"/>
    </location>
</feature>
<dbReference type="PROSITE" id="PS50157">
    <property type="entry name" value="ZINC_FINGER_C2H2_2"/>
    <property type="match status" value="2"/>
</dbReference>
<feature type="region of interest" description="Disordered" evidence="2">
    <location>
        <begin position="274"/>
        <end position="338"/>
    </location>
</feature>
<feature type="compositionally biased region" description="Basic residues" evidence="2">
    <location>
        <begin position="360"/>
        <end position="372"/>
    </location>
</feature>
<keyword evidence="5" id="KW-1185">Reference proteome</keyword>
<feature type="compositionally biased region" description="Basic and acidic residues" evidence="2">
    <location>
        <begin position="539"/>
        <end position="562"/>
    </location>
</feature>
<name>A0A8B6GUH3_MYTGA</name>
<evidence type="ECO:0000313" key="4">
    <source>
        <dbReference type="EMBL" id="VDI69104.1"/>
    </source>
</evidence>
<sequence length="652" mass="74661">MGKTSYVQMKSKTDESNNDQTLTETSSDHEESTRKKPEYLTASEFDTKVCDYCGLVFYGRFAYVSKSSHMRKIHADVHKLRYKDRRTSTPDFIPDSVFVCHLCGTKCRYRNSLKIHLMKKHNGAELPENLITEKVTPVVKKPAVMFFCPYCDRKYQSRDSVLRHCREHHKDNEEPKEFQTEIGIQYSQRTILPSTPNSQISEPSPGTDKKSDSVESLLAVKTETRKEKRRNRERLKKLKEYSELMMKSKEPDELVVVIKKEPCEPESTLVKKTEHCLTTGGSTTGKGSKDQSRRTISKRKSKPVKRKVAQPDEEGQKKRRTKDISSEKDHFDPITNEEMDKRIENEIALFFQTSNDATKNKKINKRKMKKCRGHSESNVMVSDPVKEELLSDTVNINTTDQEMYIHPIPLLPENLHCKRSKRKSSGSLSGKNDGGQIPSQSETSQNEDEIDQSLQSLSNKSLEGNDKPQRFNDEEKDTSQEASEITNMEDKSPERTEQIDLDESSDFEGEPLKSDIKDALHQRLIIARDQLSYTPVIKSETRQKESEITNKGEESLSNKGDKSLETREIIDIDVSSDLEEETLKTGINDESHDEDNDKSVMLAIHEVLHGDTVGRKSIFDHLSDKEELTVNTLDLQKTITNMTEDPNSEEIL</sequence>
<dbReference type="AlphaFoldDB" id="A0A8B6GUH3"/>
<feature type="region of interest" description="Disordered" evidence="2">
    <location>
        <begin position="537"/>
        <end position="562"/>
    </location>
</feature>
<feature type="domain" description="C2H2-type" evidence="3">
    <location>
        <begin position="146"/>
        <end position="173"/>
    </location>
</feature>
<feature type="compositionally biased region" description="Basic and acidic residues" evidence="2">
    <location>
        <begin position="26"/>
        <end position="36"/>
    </location>
</feature>
<feature type="compositionally biased region" description="Basic and acidic residues" evidence="2">
    <location>
        <begin position="322"/>
        <end position="338"/>
    </location>
</feature>
<feature type="compositionally biased region" description="Basic and acidic residues" evidence="2">
    <location>
        <begin position="463"/>
        <end position="479"/>
    </location>
</feature>
<feature type="compositionally biased region" description="Acidic residues" evidence="2">
    <location>
        <begin position="499"/>
        <end position="509"/>
    </location>
</feature>
<feature type="compositionally biased region" description="Polar residues" evidence="2">
    <location>
        <begin position="1"/>
        <end position="10"/>
    </location>
</feature>
<feature type="region of interest" description="Disordered" evidence="2">
    <location>
        <begin position="1"/>
        <end position="36"/>
    </location>
</feature>
<dbReference type="SMART" id="SM00355">
    <property type="entry name" value="ZnF_C2H2"/>
    <property type="match status" value="3"/>
</dbReference>
<feature type="compositionally biased region" description="Basic and acidic residues" evidence="2">
    <location>
        <begin position="488"/>
        <end position="498"/>
    </location>
</feature>
<dbReference type="Gene3D" id="3.30.160.60">
    <property type="entry name" value="Classic Zinc Finger"/>
    <property type="match status" value="1"/>
</dbReference>
<dbReference type="InterPro" id="IPR013087">
    <property type="entry name" value="Znf_C2H2_type"/>
</dbReference>
<feature type="region of interest" description="Disordered" evidence="2">
    <location>
        <begin position="409"/>
        <end position="514"/>
    </location>
</feature>
<comment type="caution">
    <text evidence="4">The sequence shown here is derived from an EMBL/GenBank/DDBJ whole genome shotgun (WGS) entry which is preliminary data.</text>
</comment>
<dbReference type="EMBL" id="UYJE01008993">
    <property type="protein sequence ID" value="VDI69104.1"/>
    <property type="molecule type" value="Genomic_DNA"/>
</dbReference>
<protein>
    <recommendedName>
        <fullName evidence="3">C2H2-type domain-containing protein</fullName>
    </recommendedName>
</protein>
<feature type="compositionally biased region" description="Polar residues" evidence="2">
    <location>
        <begin position="452"/>
        <end position="462"/>
    </location>
</feature>
<feature type="domain" description="C2H2-type" evidence="3">
    <location>
        <begin position="98"/>
        <end position="126"/>
    </location>
</feature>
<keyword evidence="1" id="KW-0863">Zinc-finger</keyword>
<evidence type="ECO:0000256" key="1">
    <source>
        <dbReference type="PROSITE-ProRule" id="PRU00042"/>
    </source>
</evidence>